<name>A0A6S6U6B0_9BACT</name>
<reference evidence="2" key="1">
    <citation type="submission" date="2020-01" db="EMBL/GenBank/DDBJ databases">
        <authorList>
            <person name="Meier V. D."/>
            <person name="Meier V D."/>
        </authorList>
    </citation>
    <scope>NUCLEOTIDE SEQUENCE</scope>
    <source>
        <strain evidence="2">HLG_WM_MAG_01</strain>
    </source>
</reference>
<dbReference type="GO" id="GO:0016779">
    <property type="term" value="F:nucleotidyltransferase activity"/>
    <property type="evidence" value="ECO:0007669"/>
    <property type="project" value="InterPro"/>
</dbReference>
<dbReference type="AlphaFoldDB" id="A0A6S6U6B0"/>
<dbReference type="EMBL" id="CACVAS010000147">
    <property type="protein sequence ID" value="CAA6827204.1"/>
    <property type="molecule type" value="Genomic_DNA"/>
</dbReference>
<dbReference type="InterPro" id="IPR043519">
    <property type="entry name" value="NT_sf"/>
</dbReference>
<dbReference type="Gene3D" id="3.30.460.10">
    <property type="entry name" value="Beta Polymerase, domain 2"/>
    <property type="match status" value="1"/>
</dbReference>
<organism evidence="2">
    <name type="scientific">uncultured Sulfurovum sp</name>
    <dbReference type="NCBI Taxonomy" id="269237"/>
    <lineage>
        <taxon>Bacteria</taxon>
        <taxon>Pseudomonadati</taxon>
        <taxon>Campylobacterota</taxon>
        <taxon>Epsilonproteobacteria</taxon>
        <taxon>Campylobacterales</taxon>
        <taxon>Sulfurovaceae</taxon>
        <taxon>Sulfurovum</taxon>
        <taxon>environmental samples</taxon>
    </lineage>
</organism>
<accession>A0A6S6U6B0</accession>
<evidence type="ECO:0000259" key="1">
    <source>
        <dbReference type="Pfam" id="PF01909"/>
    </source>
</evidence>
<proteinExistence type="predicted"/>
<dbReference type="CDD" id="cd05403">
    <property type="entry name" value="NT_KNTase_like"/>
    <property type="match status" value="1"/>
</dbReference>
<dbReference type="SUPFAM" id="SSF81301">
    <property type="entry name" value="Nucleotidyltransferase"/>
    <property type="match status" value="1"/>
</dbReference>
<dbReference type="Pfam" id="PF01909">
    <property type="entry name" value="NTP_transf_2"/>
    <property type="match status" value="1"/>
</dbReference>
<dbReference type="InterPro" id="IPR002934">
    <property type="entry name" value="Polymerase_NTP_transf_dom"/>
</dbReference>
<protein>
    <recommendedName>
        <fullName evidence="1">Polymerase nucleotidyl transferase domain-containing protein</fullName>
    </recommendedName>
</protein>
<gene>
    <name evidence="2" type="ORF">HELGO_WM1719</name>
</gene>
<sequence length="109" mass="12541">MEVFMTKNYILNKLLELKPILKNEGFTIVGIFGSYARGDYQNQSDIDILYTLTDPRKFTKINGGFGAFTKIKETKEFLAKEFGKNIDFVDKDSLSRTGEKYILRDLVNV</sequence>
<feature type="domain" description="Polymerase nucleotidyl transferase" evidence="1">
    <location>
        <begin position="29"/>
        <end position="100"/>
    </location>
</feature>
<evidence type="ECO:0000313" key="2">
    <source>
        <dbReference type="EMBL" id="CAA6827204.1"/>
    </source>
</evidence>